<feature type="compositionally biased region" description="Basic and acidic residues" evidence="1">
    <location>
        <begin position="357"/>
        <end position="367"/>
    </location>
</feature>
<dbReference type="Proteomes" id="UP000580825">
    <property type="component" value="Unassembled WGS sequence"/>
</dbReference>
<feature type="compositionally biased region" description="Basic and acidic residues" evidence="1">
    <location>
        <begin position="291"/>
        <end position="305"/>
    </location>
</feature>
<dbReference type="Pfam" id="PF14652">
    <property type="entry name" value="DUF4457"/>
    <property type="match status" value="3"/>
</dbReference>
<feature type="region of interest" description="Disordered" evidence="1">
    <location>
        <begin position="748"/>
        <end position="767"/>
    </location>
</feature>
<sequence length="1567" mass="176350">MVTDFDEKHDEYLISLQQRNRLLERLKRKDPLQLKLEQLEQGFSLYVNGANSELRNHRRKINSHGCLRHEPKATRTRAAQPEQSGLPARSTQTAPSRVQRRNWLQKTVAIKTEGGDKLYIKPSLEYSEDFEPYESLSVETNDDDPLPYSQELRSSLQHSVEEEKMEEDSLSDEYDSVEEDVFSEPSSTEEEVSGLEDLQFHGSRSLQKEASEHQDVGRCSGLDSGGLTVLEPNQDQSKAKPVRVLSAKRKDSAELYIPAKAGTAAKKVTRPLSAEFFHQERHERIHSRPLSRPERSLSATRKDVCEQDPEPSVSAVVQAMQMENEALQRALQRHTVSTGPQKKKSSVSSFVSSMTESPDKSQTRSAERICPFGSRQKKKLLKIFLECESHSACDSDRPLANDKAEGDSTLREKITASVEAHDAIYVTMELLSNWGDPAKVGLSQVEFFDLHNKKIFVSPHDVDIRNADNPGDLCCLVQKNLNLPKESCLWTCPFHPPVQLYFVIRNPTRSRDFGIAKIKIWNYNTTALSDLDVGAKKVKLYVDENLVFDGELERASGDLLADHNTTIDLTDPKQDISASPPSEKQEVNAPAVTDKKADLHFKCSESSSISLNCKSLPEETLEQKMNSISFTKKNLSELEDDLKALPSQVCIKDAKESSAMEHVQSDDELSLSEQMEKLTGRKLSDSAGGIPPWLQSSSQVTDNNQVTPSKQKPSWLATEHSLGSRFQTQSDGIMKSFSELTNEDVKCQRNELGGPSSRNASGGERSLLVTRKDGDVGLDILEQLSDRNCCSSQYPTSGRRSVRCGKKLGLSTVNLGEDDSALKDEDFSIKDVAAPGAKWCSEQEHTLQESWNSLVKFNYSHRGRISNMDFQGDIFDEFLHQQKINRSGEYQQVRKEGLQTLPKRQEGENVVEAHDGNDFKIPVLPYGQHLVIDIRTTWGDRHYVGLNGIEVFSSKGDPVQIAKITAEPPDINILPAYGNDPRIITNLIDGVNRTQDDMHLWLAPFTPGKPHFIYIDFVNPCQVALIRLWNYNKSRIHSFRGVKDIIMLLDEQCIFKGEIAKASGTLSGAPEHFGDTILFTTEDDILEAIYCYDETHDGEMENASSLRYEEELKRPTTADREGDERPFTQAGLRTEDQQVQEPDSLSDCAPKETGIFTGKCLQLNFTMTWGDSHYLGLTGLEVIGKNGQALKISTEQISASPQDLNDLPEYTGDSRTLEKLIDGTNITVEDDHMWLIPFSFGEDHLLTIHFDKIESIAGLRFWNYNKSPEDTYRGAKVVHVLLDGHSISPREGFLIRKGPGNCHFDFAQEILFLDYLQPQPTNKVHRRTGSKRMEQASMDYEAPLMPCGFVFQFQLLTSWGDPYYIGLNGLELFNEHGDQILLTENNIAAFPDSVNILEDVSGDIRTPDKLIDRVNDTTDGRHMWLAPLLPALVNRVYVIFDVPTTVSMIKLWNYAKTPQRGVKEFGLLVDDLLVYNGILDMVSPVVSGILPTCEPAVPHHTILFTDDEKICHQEKRTVISNHVGDQDVRMMNENEIVTNSKKKQVVADPALRPKTCMCEKGLQRRKR</sequence>
<feature type="non-terminal residue" evidence="3">
    <location>
        <position position="1"/>
    </location>
</feature>
<evidence type="ECO:0000313" key="4">
    <source>
        <dbReference type="Proteomes" id="UP000580825"/>
    </source>
</evidence>
<accession>A0A7L1YZG5</accession>
<feature type="compositionally biased region" description="Basic and acidic residues" evidence="1">
    <location>
        <begin position="206"/>
        <end position="216"/>
    </location>
</feature>
<feature type="compositionally biased region" description="Polar residues" evidence="1">
    <location>
        <begin position="694"/>
        <end position="712"/>
    </location>
</feature>
<evidence type="ECO:0000313" key="3">
    <source>
        <dbReference type="EMBL" id="NXP26830.1"/>
    </source>
</evidence>
<protein>
    <submittedName>
        <fullName evidence="3">K0556 protein</fullName>
    </submittedName>
</protein>
<organism evidence="3 4">
    <name type="scientific">Scytalopus superciliaris</name>
    <dbReference type="NCBI Taxonomy" id="312124"/>
    <lineage>
        <taxon>Eukaryota</taxon>
        <taxon>Metazoa</taxon>
        <taxon>Chordata</taxon>
        <taxon>Craniata</taxon>
        <taxon>Vertebrata</taxon>
        <taxon>Euteleostomi</taxon>
        <taxon>Archelosauria</taxon>
        <taxon>Archosauria</taxon>
        <taxon>Dinosauria</taxon>
        <taxon>Saurischia</taxon>
        <taxon>Theropoda</taxon>
        <taxon>Coelurosauria</taxon>
        <taxon>Aves</taxon>
        <taxon>Neognathae</taxon>
        <taxon>Neoaves</taxon>
        <taxon>Telluraves</taxon>
        <taxon>Australaves</taxon>
        <taxon>Passeriformes</taxon>
        <taxon>Rhinocryptidae</taxon>
        <taxon>Scytalopus</taxon>
    </lineage>
</organism>
<dbReference type="InterPro" id="IPR026704">
    <property type="entry name" value="KATNIP"/>
</dbReference>
<name>A0A7L1YZG5_9PASS</name>
<feature type="region of interest" description="Disordered" evidence="1">
    <location>
        <begin position="69"/>
        <end position="100"/>
    </location>
</feature>
<feature type="non-terminal residue" evidence="3">
    <location>
        <position position="1567"/>
    </location>
</feature>
<evidence type="ECO:0000256" key="1">
    <source>
        <dbReference type="SAM" id="MobiDB-lite"/>
    </source>
</evidence>
<comment type="caution">
    <text evidence="3">The sequence shown here is derived from an EMBL/GenBank/DDBJ whole genome shotgun (WGS) entry which is preliminary data.</text>
</comment>
<feature type="region of interest" description="Disordered" evidence="1">
    <location>
        <begin position="156"/>
        <end position="241"/>
    </location>
</feature>
<proteinExistence type="predicted"/>
<keyword evidence="4" id="KW-1185">Reference proteome</keyword>
<feature type="region of interest" description="Disordered" evidence="1">
    <location>
        <begin position="333"/>
        <end position="367"/>
    </location>
</feature>
<feature type="region of interest" description="Disordered" evidence="1">
    <location>
        <begin position="682"/>
        <end position="723"/>
    </location>
</feature>
<feature type="domain" description="KATNIP" evidence="2">
    <location>
        <begin position="933"/>
        <end position="1089"/>
    </location>
</feature>
<feature type="region of interest" description="Disordered" evidence="1">
    <location>
        <begin position="1101"/>
        <end position="1148"/>
    </location>
</feature>
<feature type="region of interest" description="Disordered" evidence="1">
    <location>
        <begin position="570"/>
        <end position="591"/>
    </location>
</feature>
<dbReference type="EMBL" id="VXBX01007701">
    <property type="protein sequence ID" value="NXP26830.1"/>
    <property type="molecule type" value="Genomic_DNA"/>
</dbReference>
<dbReference type="PANTHER" id="PTHR21534">
    <property type="entry name" value="KATANIN-INTERACTING PROTEIN"/>
    <property type="match status" value="1"/>
</dbReference>
<feature type="compositionally biased region" description="Basic and acidic residues" evidence="1">
    <location>
        <begin position="1107"/>
        <end position="1126"/>
    </location>
</feature>
<evidence type="ECO:0000259" key="2">
    <source>
        <dbReference type="Pfam" id="PF14652"/>
    </source>
</evidence>
<feature type="compositionally biased region" description="Acidic residues" evidence="1">
    <location>
        <begin position="163"/>
        <end position="194"/>
    </location>
</feature>
<feature type="domain" description="KATNIP" evidence="2">
    <location>
        <begin position="1163"/>
        <end position="1482"/>
    </location>
</feature>
<gene>
    <name evidence="3" type="ORF">SCYSUP_R07684</name>
</gene>
<dbReference type="PANTHER" id="PTHR21534:SF0">
    <property type="entry name" value="KATANIN-INTERACTING PROTEIN"/>
    <property type="match status" value="1"/>
</dbReference>
<feature type="region of interest" description="Disordered" evidence="1">
    <location>
        <begin position="280"/>
        <end position="309"/>
    </location>
</feature>
<feature type="domain" description="KATNIP" evidence="2">
    <location>
        <begin position="429"/>
        <end position="586"/>
    </location>
</feature>
<reference evidence="3 4" key="1">
    <citation type="submission" date="2019-09" db="EMBL/GenBank/DDBJ databases">
        <title>Bird 10,000 Genomes (B10K) Project - Family phase.</title>
        <authorList>
            <person name="Zhang G."/>
        </authorList>
    </citation>
    <scope>NUCLEOTIDE SEQUENCE [LARGE SCALE GENOMIC DNA]</scope>
    <source>
        <strain evidence="3">B10K-DU-002-46</strain>
        <tissue evidence="3">Muscle</tissue>
    </source>
</reference>
<dbReference type="InterPro" id="IPR027859">
    <property type="entry name" value="KATNIP_dom"/>
</dbReference>